<dbReference type="Proteomes" id="UP000626092">
    <property type="component" value="Unassembled WGS sequence"/>
</dbReference>
<comment type="caution">
    <text evidence="1">The sequence shown here is derived from an EMBL/GenBank/DDBJ whole genome shotgun (WGS) entry which is preliminary data.</text>
</comment>
<reference evidence="1" key="1">
    <citation type="submission" date="2019-11" db="EMBL/GenBank/DDBJ databases">
        <authorList>
            <person name="Liu Y."/>
            <person name="Hou J."/>
            <person name="Li T.-Q."/>
            <person name="Guan C.-H."/>
            <person name="Wu X."/>
            <person name="Wu H.-Z."/>
            <person name="Ling F."/>
            <person name="Zhang R."/>
            <person name="Shi X.-G."/>
            <person name="Ren J.-P."/>
            <person name="Chen E.-F."/>
            <person name="Sun J.-M."/>
        </authorList>
    </citation>
    <scope>NUCLEOTIDE SEQUENCE</scope>
    <source>
        <strain evidence="1">Adult_tree_wgs_1</strain>
        <tissue evidence="1">Leaves</tissue>
    </source>
</reference>
<sequence length="171" mass="19793">MSLGHGKRISSKRDIDRLRLQSNYETSQLLLYKFFLNEEAHFSNQLDQEATGYNFPTVIGSDCNFRPSQLKGIELLVDLNPSAIRKTIRSQNYEECMSSGVSVHEDSFISNSQRREQYMIEEEYQHTIEAATMLGIEYGEIDALAVKKMIEIEAKEYTLLQKNRFAPLQRD</sequence>
<dbReference type="AlphaFoldDB" id="A0A834LQC9"/>
<evidence type="ECO:0000313" key="2">
    <source>
        <dbReference type="Proteomes" id="UP000626092"/>
    </source>
</evidence>
<accession>A0A834LQC9</accession>
<protein>
    <submittedName>
        <fullName evidence="1">Uncharacterized protein</fullName>
    </submittedName>
</protein>
<gene>
    <name evidence="1" type="ORF">RHSIM_Rhsim05G0212200</name>
</gene>
<keyword evidence="2" id="KW-1185">Reference proteome</keyword>
<evidence type="ECO:0000313" key="1">
    <source>
        <dbReference type="EMBL" id="KAF7144221.1"/>
    </source>
</evidence>
<dbReference type="EMBL" id="WJXA01000005">
    <property type="protein sequence ID" value="KAF7144221.1"/>
    <property type="molecule type" value="Genomic_DNA"/>
</dbReference>
<organism evidence="1 2">
    <name type="scientific">Rhododendron simsii</name>
    <name type="common">Sims's rhododendron</name>
    <dbReference type="NCBI Taxonomy" id="118357"/>
    <lineage>
        <taxon>Eukaryota</taxon>
        <taxon>Viridiplantae</taxon>
        <taxon>Streptophyta</taxon>
        <taxon>Embryophyta</taxon>
        <taxon>Tracheophyta</taxon>
        <taxon>Spermatophyta</taxon>
        <taxon>Magnoliopsida</taxon>
        <taxon>eudicotyledons</taxon>
        <taxon>Gunneridae</taxon>
        <taxon>Pentapetalae</taxon>
        <taxon>asterids</taxon>
        <taxon>Ericales</taxon>
        <taxon>Ericaceae</taxon>
        <taxon>Ericoideae</taxon>
        <taxon>Rhodoreae</taxon>
        <taxon>Rhododendron</taxon>
    </lineage>
</organism>
<name>A0A834LQC9_RHOSS</name>
<proteinExistence type="predicted"/>